<gene>
    <name evidence="2" type="ORF">OHU17_37605</name>
</gene>
<keyword evidence="3" id="KW-1185">Reference proteome</keyword>
<name>A0ABZ1RZW3_9ACTN</name>
<dbReference type="Proteomes" id="UP001432075">
    <property type="component" value="Plasmid unnamed1"/>
</dbReference>
<keyword evidence="1" id="KW-0472">Membrane</keyword>
<organism evidence="2 3">
    <name type="scientific">Streptomyces goshikiensis</name>
    <dbReference type="NCBI Taxonomy" id="1942"/>
    <lineage>
        <taxon>Bacteria</taxon>
        <taxon>Bacillati</taxon>
        <taxon>Actinomycetota</taxon>
        <taxon>Actinomycetes</taxon>
        <taxon>Kitasatosporales</taxon>
        <taxon>Streptomycetaceae</taxon>
        <taxon>Streptomyces</taxon>
    </lineage>
</organism>
<keyword evidence="1" id="KW-1133">Transmembrane helix</keyword>
<sequence length="141" mass="14666">MADGCAEVIGGRLETAALGMGHRQIAARQGLAEGTVRGWPRRFRRRSEAVRRYLTVVAGAGAGAGAGAVAVAVDPVMPEAAASPLADAVTVIVAAHRAAAVTWLAVNTVSQWAFAGRAIGGRVLRAEEPRPMPAWESAEQW</sequence>
<evidence type="ECO:0000313" key="2">
    <source>
        <dbReference type="EMBL" id="WUO51557.1"/>
    </source>
</evidence>
<accession>A0ABZ1RZW3</accession>
<feature type="transmembrane region" description="Helical" evidence="1">
    <location>
        <begin position="53"/>
        <end position="73"/>
    </location>
</feature>
<geneLocation type="plasmid" evidence="2 3">
    <name>unnamed1</name>
</geneLocation>
<protein>
    <submittedName>
        <fullName evidence="2">Uncharacterized protein</fullName>
    </submittedName>
</protein>
<proteinExistence type="predicted"/>
<dbReference type="RefSeq" id="WP_413253186.1">
    <property type="nucleotide sequence ID" value="NZ_CP108058.1"/>
</dbReference>
<keyword evidence="1" id="KW-0812">Transmembrane</keyword>
<dbReference type="EMBL" id="CP108058">
    <property type="protein sequence ID" value="WUO51557.1"/>
    <property type="molecule type" value="Genomic_DNA"/>
</dbReference>
<evidence type="ECO:0000256" key="1">
    <source>
        <dbReference type="SAM" id="Phobius"/>
    </source>
</evidence>
<reference evidence="2" key="1">
    <citation type="submission" date="2022-10" db="EMBL/GenBank/DDBJ databases">
        <title>The complete genomes of actinobacterial strains from the NBC collection.</title>
        <authorList>
            <person name="Joergensen T.S."/>
            <person name="Alvarez Arevalo M."/>
            <person name="Sterndorff E.B."/>
            <person name="Faurdal D."/>
            <person name="Vuksanovic O."/>
            <person name="Mourched A.-S."/>
            <person name="Charusanti P."/>
            <person name="Shaw S."/>
            <person name="Blin K."/>
            <person name="Weber T."/>
        </authorList>
    </citation>
    <scope>NUCLEOTIDE SEQUENCE</scope>
    <source>
        <strain evidence="2">NBC_00283</strain>
        <plasmid evidence="2">unnamed1</plasmid>
    </source>
</reference>
<feature type="transmembrane region" description="Helical" evidence="1">
    <location>
        <begin position="85"/>
        <end position="106"/>
    </location>
</feature>
<keyword evidence="2" id="KW-0614">Plasmid</keyword>
<evidence type="ECO:0000313" key="3">
    <source>
        <dbReference type="Proteomes" id="UP001432075"/>
    </source>
</evidence>